<comment type="caution">
    <text evidence="1">The sequence shown here is derived from an EMBL/GenBank/DDBJ whole genome shotgun (WGS) entry which is preliminary data.</text>
</comment>
<dbReference type="RefSeq" id="WP_314001887.1">
    <property type="nucleotide sequence ID" value="NZ_JASJOT010000026.1"/>
</dbReference>
<name>A0ABT7CSS5_9BACT</name>
<sequence length="151" mass="17774">MEKKKKADILLERILLMIDISSEVKNWHISVTLQEKEIAQDAYNKKNTIGLGMLQRQFLGSWEECENPKFKQALFDAYKKRTGRNATQDIKGTKSILAKIAKRKKIVNDVEYDIVNDYLSDNIEDYEKQKEEVENWNLLLSQYTVYSDYTK</sequence>
<evidence type="ECO:0000313" key="1">
    <source>
        <dbReference type="EMBL" id="MDJ1496813.1"/>
    </source>
</evidence>
<gene>
    <name evidence="1" type="ORF">QNI19_28015</name>
</gene>
<keyword evidence="2" id="KW-1185">Reference proteome</keyword>
<protein>
    <submittedName>
        <fullName evidence="1">Uncharacterized protein</fullName>
    </submittedName>
</protein>
<dbReference type="EMBL" id="JASJOT010000026">
    <property type="protein sequence ID" value="MDJ1496813.1"/>
    <property type="molecule type" value="Genomic_DNA"/>
</dbReference>
<proteinExistence type="predicted"/>
<evidence type="ECO:0000313" key="2">
    <source>
        <dbReference type="Proteomes" id="UP001228581"/>
    </source>
</evidence>
<accession>A0ABT7CSS5</accession>
<dbReference type="Proteomes" id="UP001228581">
    <property type="component" value="Unassembled WGS sequence"/>
</dbReference>
<organism evidence="1 2">
    <name type="scientific">Xanthocytophaga flava</name>
    <dbReference type="NCBI Taxonomy" id="3048013"/>
    <lineage>
        <taxon>Bacteria</taxon>
        <taxon>Pseudomonadati</taxon>
        <taxon>Bacteroidota</taxon>
        <taxon>Cytophagia</taxon>
        <taxon>Cytophagales</taxon>
        <taxon>Rhodocytophagaceae</taxon>
        <taxon>Xanthocytophaga</taxon>
    </lineage>
</organism>
<reference evidence="1 2" key="1">
    <citation type="submission" date="2023-05" db="EMBL/GenBank/DDBJ databases">
        <authorList>
            <person name="Zhang X."/>
        </authorList>
    </citation>
    <scope>NUCLEOTIDE SEQUENCE [LARGE SCALE GENOMIC DNA]</scope>
    <source>
        <strain evidence="1 2">DM2B3-1</strain>
    </source>
</reference>